<proteinExistence type="predicted"/>
<dbReference type="EMBL" id="JACIER010000031">
    <property type="protein sequence ID" value="MBB4046380.1"/>
    <property type="molecule type" value="Genomic_DNA"/>
</dbReference>
<dbReference type="RefSeq" id="WP_183209610.1">
    <property type="nucleotide sequence ID" value="NZ_JACIER010000031.1"/>
</dbReference>
<evidence type="ECO:0000313" key="2">
    <source>
        <dbReference type="Proteomes" id="UP000560658"/>
    </source>
</evidence>
<accession>A0A840D2S1</accession>
<comment type="caution">
    <text evidence="1">The sequence shown here is derived from an EMBL/GenBank/DDBJ whole genome shotgun (WGS) entry which is preliminary data.</text>
</comment>
<organism evidence="1 2">
    <name type="scientific">Bacteroides reticulotermitis</name>
    <dbReference type="NCBI Taxonomy" id="1133319"/>
    <lineage>
        <taxon>Bacteria</taxon>
        <taxon>Pseudomonadati</taxon>
        <taxon>Bacteroidota</taxon>
        <taxon>Bacteroidia</taxon>
        <taxon>Bacteroidales</taxon>
        <taxon>Bacteroidaceae</taxon>
        <taxon>Bacteroides</taxon>
    </lineage>
</organism>
<keyword evidence="2" id="KW-1185">Reference proteome</keyword>
<dbReference type="Proteomes" id="UP000560658">
    <property type="component" value="Unassembled WGS sequence"/>
</dbReference>
<name>A0A840D2S1_9BACE</name>
<gene>
    <name evidence="1" type="ORF">GGR06_004214</name>
</gene>
<protein>
    <submittedName>
        <fullName evidence="1">Uncharacterized protein</fullName>
    </submittedName>
</protein>
<reference evidence="1" key="1">
    <citation type="submission" date="2020-08" db="EMBL/GenBank/DDBJ databases">
        <title>Genomic Encyclopedia of Type Strains, Phase IV (KMG-IV): sequencing the most valuable type-strain genomes for metagenomic binning, comparative biology and taxonomic classification.</title>
        <authorList>
            <person name="Goeker M."/>
        </authorList>
    </citation>
    <scope>NUCLEOTIDE SEQUENCE [LARGE SCALE GENOMIC DNA]</scope>
    <source>
        <strain evidence="1">DSM 105720</strain>
    </source>
</reference>
<dbReference type="AlphaFoldDB" id="A0A840D2S1"/>
<evidence type="ECO:0000313" key="1">
    <source>
        <dbReference type="EMBL" id="MBB4046380.1"/>
    </source>
</evidence>
<sequence length="71" mass="8122">MQKQGFSKTIIDDDNKEFHLPTAEYIKECDCDVEKVLSFANNAASKTKVKYSIIAVEYVDFLGYQLNPVEK</sequence>